<feature type="transmembrane region" description="Helical" evidence="6">
    <location>
        <begin position="424"/>
        <end position="444"/>
    </location>
</feature>
<feature type="transmembrane region" description="Helical" evidence="6">
    <location>
        <begin position="108"/>
        <end position="127"/>
    </location>
</feature>
<comment type="subcellular location">
    <subcellularLocation>
        <location evidence="1">Membrane</location>
        <topology evidence="1">Multi-pass membrane protein</topology>
    </subcellularLocation>
</comment>
<sequence>MTAETAEQKKSWASNTIFVVVSALVAVFGSIIGVQLIAQLGITPNTSIIGVLVAIIIARVPLGWFRQFRDVHTQNLVQTTMSAATFGAANSLLLPIGIPYALGMPNLVWPMLIGSGIALAIDVFIFYKVFDSRLFSANESWPVGVATAEALKAGDSGGKKAGLLGVGILVGIAGSYFGVSMSAFGVAFIGNIWALSFFGIGLLAGGYSEPLFGIDITAEYIPHGMMIGAGMVALGQFIFILAGKKDKSGKSDQTIDVAQTSSPEESVGAISENSGYRSLQTVGRREPTRTEKGVRRTFVVGSILYMAGALILAAAGGILTQMSGWQIVTFILFAAVATFSSEVIVGIAAMHSGWFPAFAVTLIMLVIGLLIGFPPAALALLAGYVAATGPAFADMGYDFKTGALIRRGVPIAQELYGRRQQLKAGIIGFVVAFVVVALAHESLFSQGLIPPVDKVFATTIETGVTGSAGLKLFLWAIPGAIVQLIGGPKRQVGIMFATGLLIVNPLAGWAVVIGIILRIIVAKIWGQKAESATYTLAAGFIAGDALFNFFSSIWKAR</sequence>
<feature type="transmembrane region" description="Helical" evidence="6">
    <location>
        <begin position="464"/>
        <end position="485"/>
    </location>
</feature>
<keyword evidence="8" id="KW-1185">Reference proteome</keyword>
<keyword evidence="3 6" id="KW-0812">Transmembrane</keyword>
<organism evidence="7 8">
    <name type="scientific">Brevibacterium permense</name>
    <dbReference type="NCBI Taxonomy" id="234834"/>
    <lineage>
        <taxon>Bacteria</taxon>
        <taxon>Bacillati</taxon>
        <taxon>Actinomycetota</taxon>
        <taxon>Actinomycetes</taxon>
        <taxon>Micrococcales</taxon>
        <taxon>Brevibacteriaceae</taxon>
        <taxon>Brevibacterium</taxon>
    </lineage>
</organism>
<evidence type="ECO:0000313" key="7">
    <source>
        <dbReference type="EMBL" id="GAA1518602.1"/>
    </source>
</evidence>
<evidence type="ECO:0000256" key="3">
    <source>
        <dbReference type="ARBA" id="ARBA00022692"/>
    </source>
</evidence>
<dbReference type="InterPro" id="IPR004813">
    <property type="entry name" value="OPT"/>
</dbReference>
<feature type="transmembrane region" description="Helical" evidence="6">
    <location>
        <begin position="354"/>
        <end position="371"/>
    </location>
</feature>
<keyword evidence="5 6" id="KW-0472">Membrane</keyword>
<feature type="transmembrane region" description="Helical" evidence="6">
    <location>
        <begin position="298"/>
        <end position="319"/>
    </location>
</feature>
<feature type="transmembrane region" description="Helical" evidence="6">
    <location>
        <begin position="325"/>
        <end position="347"/>
    </location>
</feature>
<feature type="transmembrane region" description="Helical" evidence="6">
    <location>
        <begin position="377"/>
        <end position="397"/>
    </location>
</feature>
<comment type="caution">
    <text evidence="7">The sequence shown here is derived from an EMBL/GenBank/DDBJ whole genome shotgun (WGS) entry which is preliminary data.</text>
</comment>
<dbReference type="RefSeq" id="WP_173154813.1">
    <property type="nucleotide sequence ID" value="NZ_BAAALX010000010.1"/>
</dbReference>
<feature type="transmembrane region" description="Helical" evidence="6">
    <location>
        <begin position="532"/>
        <end position="554"/>
    </location>
</feature>
<evidence type="ECO:0000256" key="4">
    <source>
        <dbReference type="ARBA" id="ARBA00022989"/>
    </source>
</evidence>
<keyword evidence="2" id="KW-0813">Transport</keyword>
<name>A0ABN2AG93_9MICO</name>
<evidence type="ECO:0000256" key="6">
    <source>
        <dbReference type="SAM" id="Phobius"/>
    </source>
</evidence>
<feature type="transmembrane region" description="Helical" evidence="6">
    <location>
        <begin position="83"/>
        <end position="102"/>
    </location>
</feature>
<dbReference type="Proteomes" id="UP001500177">
    <property type="component" value="Unassembled WGS sequence"/>
</dbReference>
<evidence type="ECO:0000256" key="2">
    <source>
        <dbReference type="ARBA" id="ARBA00022448"/>
    </source>
</evidence>
<dbReference type="Pfam" id="PF03169">
    <property type="entry name" value="OPT"/>
    <property type="match status" value="1"/>
</dbReference>
<feature type="transmembrane region" description="Helical" evidence="6">
    <location>
        <begin position="492"/>
        <end position="520"/>
    </location>
</feature>
<evidence type="ECO:0000313" key="8">
    <source>
        <dbReference type="Proteomes" id="UP001500177"/>
    </source>
</evidence>
<feature type="transmembrane region" description="Helical" evidence="6">
    <location>
        <begin position="183"/>
        <end position="208"/>
    </location>
</feature>
<feature type="transmembrane region" description="Helical" evidence="6">
    <location>
        <begin position="12"/>
        <end position="38"/>
    </location>
</feature>
<proteinExistence type="predicted"/>
<dbReference type="EMBL" id="BAAALX010000010">
    <property type="protein sequence ID" value="GAA1518602.1"/>
    <property type="molecule type" value="Genomic_DNA"/>
</dbReference>
<evidence type="ECO:0000256" key="5">
    <source>
        <dbReference type="ARBA" id="ARBA00023136"/>
    </source>
</evidence>
<feature type="transmembrane region" description="Helical" evidence="6">
    <location>
        <begin position="220"/>
        <end position="242"/>
    </location>
</feature>
<accession>A0ABN2AG93</accession>
<feature type="transmembrane region" description="Helical" evidence="6">
    <location>
        <begin position="44"/>
        <end position="62"/>
    </location>
</feature>
<evidence type="ECO:0000256" key="1">
    <source>
        <dbReference type="ARBA" id="ARBA00004141"/>
    </source>
</evidence>
<reference evidence="7 8" key="1">
    <citation type="journal article" date="2019" name="Int. J. Syst. Evol. Microbiol.">
        <title>The Global Catalogue of Microorganisms (GCM) 10K type strain sequencing project: providing services to taxonomists for standard genome sequencing and annotation.</title>
        <authorList>
            <consortium name="The Broad Institute Genomics Platform"/>
            <consortium name="The Broad Institute Genome Sequencing Center for Infectious Disease"/>
            <person name="Wu L."/>
            <person name="Ma J."/>
        </authorList>
    </citation>
    <scope>NUCLEOTIDE SEQUENCE [LARGE SCALE GENOMIC DNA]</scope>
    <source>
        <strain evidence="7 8">JCM 13318</strain>
    </source>
</reference>
<gene>
    <name evidence="7" type="ORF">GCM10009690_22110</name>
</gene>
<protein>
    <submittedName>
        <fullName evidence="7">OPT/YSL family transporter</fullName>
    </submittedName>
</protein>
<keyword evidence="4 6" id="KW-1133">Transmembrane helix</keyword>